<evidence type="ECO:0000256" key="5">
    <source>
        <dbReference type="ARBA" id="ARBA00023137"/>
    </source>
</evidence>
<dbReference type="PANTHER" id="PTHR32309:SF31">
    <property type="entry name" value="CAPSULAR EXOPOLYSACCHARIDE FAMILY"/>
    <property type="match status" value="1"/>
</dbReference>
<evidence type="ECO:0000256" key="3">
    <source>
        <dbReference type="ARBA" id="ARBA00022777"/>
    </source>
</evidence>
<proteinExistence type="predicted"/>
<dbReference type="InterPro" id="IPR050445">
    <property type="entry name" value="Bact_polysacc_biosynth/exp"/>
</dbReference>
<dbReference type="InterPro" id="IPR025669">
    <property type="entry name" value="AAA_dom"/>
</dbReference>
<dbReference type="NCBIfam" id="TIGR01007">
    <property type="entry name" value="eps_fam"/>
    <property type="match status" value="1"/>
</dbReference>
<reference evidence="7 8" key="1">
    <citation type="submission" date="2017-06" db="EMBL/GenBank/DDBJ databases">
        <title>Sequencing and comparative analysis of myxobacterial genomes.</title>
        <authorList>
            <person name="Rupp O."/>
            <person name="Goesmann A."/>
            <person name="Sogaard-Andersen L."/>
        </authorList>
    </citation>
    <scope>NUCLEOTIDE SEQUENCE [LARGE SCALE GENOMIC DNA]</scope>
    <source>
        <strain evidence="7 8">DSM 52655</strain>
    </source>
</reference>
<dbReference type="InterPro" id="IPR005702">
    <property type="entry name" value="Wzc-like_C"/>
</dbReference>
<dbReference type="CDD" id="cd05387">
    <property type="entry name" value="BY-kinase"/>
    <property type="match status" value="1"/>
</dbReference>
<dbReference type="Proteomes" id="UP000217257">
    <property type="component" value="Chromosome"/>
</dbReference>
<dbReference type="EMBL" id="CP022098">
    <property type="protein sequence ID" value="ATB38244.1"/>
    <property type="molecule type" value="Genomic_DNA"/>
</dbReference>
<keyword evidence="1" id="KW-0808">Transferase</keyword>
<keyword evidence="2" id="KW-0547">Nucleotide-binding</keyword>
<dbReference type="InterPro" id="IPR027417">
    <property type="entry name" value="P-loop_NTPase"/>
</dbReference>
<sequence length="257" mass="27934">MNNTGSEGNKMEKTMERAGNFLPRVDESAGSPNAVDNRVVSLTAPASIAAEQYRSLYYRLERMRELRPLKVVGVTSAMPGEGKTVTTVNLALAAARANPERRILLIDADLRRGQVAQVLGIRGRPGLAELLSGECEVRELVRRFHATRMAVITAGGTPEEPTQALASARMKQFLKLVRDHFDEVYVDLPPTLPFADASILGHQTDGLLMVVRAHHSQARTVTQAMEQLGGAPVLGCVLNGAEMSAAPYLKEYSSNKK</sequence>
<evidence type="ECO:0000256" key="2">
    <source>
        <dbReference type="ARBA" id="ARBA00022741"/>
    </source>
</evidence>
<keyword evidence="4" id="KW-0067">ATP-binding</keyword>
<keyword evidence="3 7" id="KW-0418">Kinase</keyword>
<dbReference type="SUPFAM" id="SSF52540">
    <property type="entry name" value="P-loop containing nucleoside triphosphate hydrolases"/>
    <property type="match status" value="1"/>
</dbReference>
<dbReference type="PANTHER" id="PTHR32309">
    <property type="entry name" value="TYROSINE-PROTEIN KINASE"/>
    <property type="match status" value="1"/>
</dbReference>
<dbReference type="Gene3D" id="3.40.50.300">
    <property type="entry name" value="P-loop containing nucleotide triphosphate hydrolases"/>
    <property type="match status" value="1"/>
</dbReference>
<evidence type="ECO:0000313" key="7">
    <source>
        <dbReference type="EMBL" id="ATB38244.1"/>
    </source>
</evidence>
<accession>A0A250J2R1</accession>
<organism evidence="7 8">
    <name type="scientific">Cystobacter fuscus</name>
    <dbReference type="NCBI Taxonomy" id="43"/>
    <lineage>
        <taxon>Bacteria</taxon>
        <taxon>Pseudomonadati</taxon>
        <taxon>Myxococcota</taxon>
        <taxon>Myxococcia</taxon>
        <taxon>Myxococcales</taxon>
        <taxon>Cystobacterineae</taxon>
        <taxon>Archangiaceae</taxon>
        <taxon>Cystobacter</taxon>
    </lineage>
</organism>
<gene>
    <name evidence="7" type="ORF">CYFUS_003677</name>
</gene>
<evidence type="ECO:0000259" key="6">
    <source>
        <dbReference type="Pfam" id="PF13614"/>
    </source>
</evidence>
<dbReference type="AlphaFoldDB" id="A0A250J2R1"/>
<name>A0A250J2R1_9BACT</name>
<feature type="domain" description="AAA" evidence="6">
    <location>
        <begin position="70"/>
        <end position="216"/>
    </location>
</feature>
<dbReference type="Pfam" id="PF13614">
    <property type="entry name" value="AAA_31"/>
    <property type="match status" value="1"/>
</dbReference>
<dbReference type="KEGG" id="cfus:CYFUS_003677"/>
<evidence type="ECO:0000256" key="4">
    <source>
        <dbReference type="ARBA" id="ARBA00022840"/>
    </source>
</evidence>
<evidence type="ECO:0000313" key="8">
    <source>
        <dbReference type="Proteomes" id="UP000217257"/>
    </source>
</evidence>
<dbReference type="GO" id="GO:0004713">
    <property type="term" value="F:protein tyrosine kinase activity"/>
    <property type="evidence" value="ECO:0007669"/>
    <property type="project" value="UniProtKB-KW"/>
</dbReference>
<dbReference type="GO" id="GO:0005524">
    <property type="term" value="F:ATP binding"/>
    <property type="evidence" value="ECO:0007669"/>
    <property type="project" value="UniProtKB-KW"/>
</dbReference>
<keyword evidence="5" id="KW-0829">Tyrosine-protein kinase</keyword>
<evidence type="ECO:0000256" key="1">
    <source>
        <dbReference type="ARBA" id="ARBA00022679"/>
    </source>
</evidence>
<protein>
    <submittedName>
        <fullName evidence="7">Protein tyrosine kinase</fullName>
    </submittedName>
</protein>